<dbReference type="Proteomes" id="UP000503349">
    <property type="component" value="Chromosome 1"/>
</dbReference>
<name>A0A6G1R0Z2_CHAAH</name>
<dbReference type="Pfam" id="PF20468">
    <property type="entry name" value="HPS6_C"/>
    <property type="match status" value="1"/>
</dbReference>
<evidence type="ECO:0000313" key="4">
    <source>
        <dbReference type="EMBL" id="KAF3708253.1"/>
    </source>
</evidence>
<sequence length="921" mass="102489">MARLVLEQLSDFGDYTGKKELTEILELTSNEHEDYPPNVRLSPDGRHIHVILRKPKVGLMTFDKYERPQVGRKLDLWLTRTVPIVDILYLDPNNNSSNRGTAVVAVVYENGKAEFWKFQECKPGWYLLQTSDLCNGPRARVVSVCTCSNLIIWCEERPPSESSPVLSSTRNTLRYCVCRRDFEVEEGAVNLGGVKIALHNNPYVTVVNSGEYVHMLPDLKVKSLMSITKFFLSWSPLYDFFRISSTCKNTPLKKLSAKESDFKRLVTDSLGYLSAVEPPEIYNFAPTGCGGLLLLLSTGWLCLLQKDGTLRQVYKLAENCLVKHNIHSSMCMYQDTLALVVGRNLHLIDVNSGRELEKIVLKREGLLYAIRGERWIPHLLSETGLFLVMNKKIDSRDFLKFSGFSSIPPGALLVEAVFEEACKYYQQRSLSGTKLTVDTLKKEGRFQAPISLTNILSNYLRTGSGQKGAELWQTKGGGCIVGHDKLMGSLEAELKALVSLEEMKGSLVRGNVKEVEVVCESLIEKEVLRLLSSPELDKEALLYFNSIFSIFPCQAWRATQAALQLHYNGEGSLSSRAPPDVWKTVLSPVSTTCTPSSLTNGGPKYNCSPKDDYVANRKAKYVSSTPSAVLPVFELLCLSVLHFQPSWLPKFLELAQQQSSVSLGLSLTSSSWSFSGGRGGEGRENNVPLYKRALCVLSSLGPDRDQDLDLEVELLLVSWRPNAILQALRILIAKQEWKRVTQVAQEFCKQSPLLNKEIFTTLLCEVTQHRNLDPYLDLLWALCPEDLTVTAILNLVLKHLPSPNTLPFLSTSSTTSLSPAPFADPHSSQLTIGLLKPLLRKVLQRETKPSQHYVDILQSPLFPPPAPPRQPAQQPGTAAGHDADSSLGKNITPALLAETPEQQSTHTTVQRARVALPANPL</sequence>
<dbReference type="CDD" id="cd00161">
    <property type="entry name" value="beta-trefoil_Ricin-like"/>
    <property type="match status" value="1"/>
</dbReference>
<dbReference type="InterPro" id="IPR017218">
    <property type="entry name" value="BLOC-2_complex_Hps6_subunit"/>
</dbReference>
<feature type="domain" description="BLOC-2 complex member HPS6 N-terminal" evidence="2">
    <location>
        <begin position="3"/>
        <end position="387"/>
    </location>
</feature>
<feature type="compositionally biased region" description="Pro residues" evidence="1">
    <location>
        <begin position="861"/>
        <end position="870"/>
    </location>
</feature>
<dbReference type="PANTHER" id="PTHR14696:SF2">
    <property type="entry name" value="BLOC-2 COMPLEX MEMBER HPS6"/>
    <property type="match status" value="1"/>
</dbReference>
<dbReference type="AlphaFoldDB" id="A0A6G1R0Z2"/>
<evidence type="ECO:0000259" key="3">
    <source>
        <dbReference type="Pfam" id="PF20468"/>
    </source>
</evidence>
<keyword evidence="5" id="KW-1185">Reference proteome</keyword>
<dbReference type="GO" id="GO:0032418">
    <property type="term" value="P:lysosome localization"/>
    <property type="evidence" value="ECO:0007669"/>
    <property type="project" value="TreeGrafter"/>
</dbReference>
<dbReference type="GO" id="GO:0031084">
    <property type="term" value="C:BLOC-2 complex"/>
    <property type="evidence" value="ECO:0007669"/>
    <property type="project" value="TreeGrafter"/>
</dbReference>
<feature type="compositionally biased region" description="Polar residues" evidence="1">
    <location>
        <begin position="900"/>
        <end position="910"/>
    </location>
</feature>
<evidence type="ECO:0000256" key="1">
    <source>
        <dbReference type="SAM" id="MobiDB-lite"/>
    </source>
</evidence>
<dbReference type="InterPro" id="IPR046823">
    <property type="entry name" value="HPS6_N"/>
</dbReference>
<dbReference type="GO" id="GO:0072657">
    <property type="term" value="P:protein localization to membrane"/>
    <property type="evidence" value="ECO:0007669"/>
    <property type="project" value="TreeGrafter"/>
</dbReference>
<dbReference type="Pfam" id="PF15702">
    <property type="entry name" value="HPS6"/>
    <property type="match status" value="1"/>
</dbReference>
<gene>
    <name evidence="4" type="ORF">EXN66_Car001427</name>
</gene>
<dbReference type="PANTHER" id="PTHR14696">
    <property type="entry name" value="HERMANSKY-PUDLAK SYNDROME 6 PROTEIN"/>
    <property type="match status" value="1"/>
</dbReference>
<feature type="region of interest" description="Disordered" evidence="1">
    <location>
        <begin position="857"/>
        <end position="910"/>
    </location>
</feature>
<evidence type="ECO:0000259" key="2">
    <source>
        <dbReference type="Pfam" id="PF15702"/>
    </source>
</evidence>
<dbReference type="InterPro" id="IPR046822">
    <property type="entry name" value="HPS6_C"/>
</dbReference>
<dbReference type="EMBL" id="CM015712">
    <property type="protein sequence ID" value="KAF3708253.1"/>
    <property type="molecule type" value="Genomic_DNA"/>
</dbReference>
<evidence type="ECO:0000313" key="5">
    <source>
        <dbReference type="Proteomes" id="UP000503349"/>
    </source>
</evidence>
<reference evidence="5" key="2">
    <citation type="submission" date="2019-02" db="EMBL/GenBank/DDBJ databases">
        <title>Opniocepnalus argus Var Kimnra genome.</title>
        <authorList>
            <person name="Zhou C."/>
            <person name="Xiao S."/>
        </authorList>
    </citation>
    <scope>NUCLEOTIDE SEQUENCE [LARGE SCALE GENOMIC DNA]</scope>
</reference>
<dbReference type="GO" id="GO:0005765">
    <property type="term" value="C:lysosomal membrane"/>
    <property type="evidence" value="ECO:0007669"/>
    <property type="project" value="TreeGrafter"/>
</dbReference>
<protein>
    <submittedName>
        <fullName evidence="4">Hermansky-Pudlak syndrome 6 protein-like protein Ruby-eye protein</fullName>
    </submittedName>
</protein>
<accession>A0A6G1R0Z2</accession>
<proteinExistence type="predicted"/>
<reference evidence="4 5" key="1">
    <citation type="submission" date="2019-02" db="EMBL/GenBank/DDBJ databases">
        <title>Opniocepnalus argus genome.</title>
        <authorList>
            <person name="Zhou C."/>
            <person name="Xiao S."/>
        </authorList>
    </citation>
    <scope>NUCLEOTIDE SEQUENCE [LARGE SCALE GENOMIC DNA]</scope>
    <source>
        <strain evidence="4">OARG1902GOOAL</strain>
        <tissue evidence="4">Muscle</tissue>
    </source>
</reference>
<organism evidence="4 5">
    <name type="scientific">Channa argus</name>
    <name type="common">Northern snakehead</name>
    <name type="synonym">Ophicephalus argus</name>
    <dbReference type="NCBI Taxonomy" id="215402"/>
    <lineage>
        <taxon>Eukaryota</taxon>
        <taxon>Metazoa</taxon>
        <taxon>Chordata</taxon>
        <taxon>Craniata</taxon>
        <taxon>Vertebrata</taxon>
        <taxon>Euteleostomi</taxon>
        <taxon>Actinopterygii</taxon>
        <taxon>Neopterygii</taxon>
        <taxon>Teleostei</taxon>
        <taxon>Neoteleostei</taxon>
        <taxon>Acanthomorphata</taxon>
        <taxon>Anabantaria</taxon>
        <taxon>Anabantiformes</taxon>
        <taxon>Channoidei</taxon>
        <taxon>Channidae</taxon>
        <taxon>Channa</taxon>
    </lineage>
</organism>
<feature type="domain" description="BLOC-2 complex member HPS6 C-terminal" evidence="3">
    <location>
        <begin position="415"/>
        <end position="869"/>
    </location>
</feature>